<dbReference type="PANTHER" id="PTHR23101:SF122">
    <property type="entry name" value="RABAPTIN-5-ASSOCIATED EXCHANGE FACTOR FOR RAB5"/>
    <property type="match status" value="1"/>
</dbReference>
<dbReference type="Pfam" id="PF02204">
    <property type="entry name" value="VPS9"/>
    <property type="match status" value="1"/>
</dbReference>
<dbReference type="AlphaFoldDB" id="A0A4C1W192"/>
<gene>
    <name evidence="4" type="ORF">EVAR_82257_1</name>
</gene>
<comment type="caution">
    <text evidence="4">The sequence shown here is derived from an EMBL/GenBank/DDBJ whole genome shotgun (WGS) entry which is preliminary data.</text>
</comment>
<dbReference type="InterPro" id="IPR003123">
    <property type="entry name" value="VPS9"/>
</dbReference>
<feature type="region of interest" description="Disordered" evidence="2">
    <location>
        <begin position="347"/>
        <end position="367"/>
    </location>
</feature>
<dbReference type="EMBL" id="BGZK01000443">
    <property type="protein sequence ID" value="GBP43825.1"/>
    <property type="molecule type" value="Genomic_DNA"/>
</dbReference>
<name>A0A4C1W192_EUMVA</name>
<dbReference type="InterPro" id="IPR037191">
    <property type="entry name" value="VPS9_dom_sf"/>
</dbReference>
<accession>A0A4C1W192</accession>
<keyword evidence="5" id="KW-1185">Reference proteome</keyword>
<dbReference type="OrthoDB" id="300289at2759"/>
<dbReference type="SMART" id="SM00167">
    <property type="entry name" value="VPS9"/>
    <property type="match status" value="1"/>
</dbReference>
<evidence type="ECO:0000256" key="1">
    <source>
        <dbReference type="SAM" id="Coils"/>
    </source>
</evidence>
<feature type="coiled-coil region" evidence="1">
    <location>
        <begin position="140"/>
        <end position="177"/>
    </location>
</feature>
<dbReference type="STRING" id="151549.A0A4C1W192"/>
<dbReference type="GO" id="GO:0030139">
    <property type="term" value="C:endocytic vesicle"/>
    <property type="evidence" value="ECO:0007669"/>
    <property type="project" value="TreeGrafter"/>
</dbReference>
<sequence length="502" mass="54334">MTAVITELLGMDGAASPGGKLARVRRCCGHVLALAADAAAPAPASADDLLPALIFTVLKANPPRLISNINFVTRFCNAARLMTGESGYYFTNLCCAVSFIENMTAESLGMDKEEFDCYMAMPASIGGSAWAATLSLCAELREAEELSSQADQLRERVESAAHRAQQLRDNTHEFENEITNKVHEVLSKTPLEIKPRREVSRLGKLKNINTSPLIDLELAQTKLHSLDSKLVDLPTPISESSKVEPRIIPQLLETEDIFDADDTLRKELGFEVIEAAQAQAIREEGIWETKHTDSAELLTPSPLGFPPFDCRSLDEAMTPDEFGSERLVPGLSAVNYDIDLSDFSADNSVAEDVPSQPPADPFSPEASKAALGAPTFEGIDSPVFKDQFTNILDSFDQLSLIDANAKEEVPFEVVHKVSDPFSPIELKQTIYSSSVLLPTDFSAVGKSVDSRLVVPQSAIAPTTSQLNSELTSLLDKNDSPVDSCLLPSPLQPQNTGGVDKVS</sequence>
<dbReference type="Gene3D" id="1.20.1050.80">
    <property type="entry name" value="VPS9 domain"/>
    <property type="match status" value="1"/>
</dbReference>
<feature type="region of interest" description="Disordered" evidence="2">
    <location>
        <begin position="481"/>
        <end position="502"/>
    </location>
</feature>
<keyword evidence="1" id="KW-0175">Coiled coil</keyword>
<evidence type="ECO:0000313" key="4">
    <source>
        <dbReference type="EMBL" id="GBP43825.1"/>
    </source>
</evidence>
<dbReference type="GO" id="GO:0005085">
    <property type="term" value="F:guanyl-nucleotide exchange factor activity"/>
    <property type="evidence" value="ECO:0007669"/>
    <property type="project" value="InterPro"/>
</dbReference>
<organism evidence="4 5">
    <name type="scientific">Eumeta variegata</name>
    <name type="common">Bagworm moth</name>
    <name type="synonym">Eumeta japonica</name>
    <dbReference type="NCBI Taxonomy" id="151549"/>
    <lineage>
        <taxon>Eukaryota</taxon>
        <taxon>Metazoa</taxon>
        <taxon>Ecdysozoa</taxon>
        <taxon>Arthropoda</taxon>
        <taxon>Hexapoda</taxon>
        <taxon>Insecta</taxon>
        <taxon>Pterygota</taxon>
        <taxon>Neoptera</taxon>
        <taxon>Endopterygota</taxon>
        <taxon>Lepidoptera</taxon>
        <taxon>Glossata</taxon>
        <taxon>Ditrysia</taxon>
        <taxon>Tineoidea</taxon>
        <taxon>Psychidae</taxon>
        <taxon>Oiketicinae</taxon>
        <taxon>Eumeta</taxon>
    </lineage>
</organism>
<dbReference type="Proteomes" id="UP000299102">
    <property type="component" value="Unassembled WGS sequence"/>
</dbReference>
<reference evidence="4 5" key="1">
    <citation type="journal article" date="2019" name="Commun. Biol.">
        <title>The bagworm genome reveals a unique fibroin gene that provides high tensile strength.</title>
        <authorList>
            <person name="Kono N."/>
            <person name="Nakamura H."/>
            <person name="Ohtoshi R."/>
            <person name="Tomita M."/>
            <person name="Numata K."/>
            <person name="Arakawa K."/>
        </authorList>
    </citation>
    <scope>NUCLEOTIDE SEQUENCE [LARGE SCALE GENOMIC DNA]</scope>
</reference>
<dbReference type="InterPro" id="IPR045046">
    <property type="entry name" value="Vps9-like"/>
</dbReference>
<proteinExistence type="predicted"/>
<evidence type="ECO:0000313" key="5">
    <source>
        <dbReference type="Proteomes" id="UP000299102"/>
    </source>
</evidence>
<dbReference type="SUPFAM" id="SSF109993">
    <property type="entry name" value="VPS9 domain"/>
    <property type="match status" value="1"/>
</dbReference>
<dbReference type="GO" id="GO:0031267">
    <property type="term" value="F:small GTPase binding"/>
    <property type="evidence" value="ECO:0007669"/>
    <property type="project" value="TreeGrafter"/>
</dbReference>
<dbReference type="PANTHER" id="PTHR23101">
    <property type="entry name" value="RAB GDP/GTP EXCHANGE FACTOR"/>
    <property type="match status" value="1"/>
</dbReference>
<dbReference type="GO" id="GO:0016192">
    <property type="term" value="P:vesicle-mediated transport"/>
    <property type="evidence" value="ECO:0007669"/>
    <property type="project" value="InterPro"/>
</dbReference>
<protein>
    <recommendedName>
        <fullName evidence="3">VPS9 domain-containing protein</fullName>
    </recommendedName>
</protein>
<feature type="domain" description="VPS9" evidence="3">
    <location>
        <begin position="1"/>
        <end position="109"/>
    </location>
</feature>
<evidence type="ECO:0000259" key="3">
    <source>
        <dbReference type="PROSITE" id="PS51205"/>
    </source>
</evidence>
<dbReference type="PROSITE" id="PS51205">
    <property type="entry name" value="VPS9"/>
    <property type="match status" value="1"/>
</dbReference>
<dbReference type="GO" id="GO:0005829">
    <property type="term" value="C:cytosol"/>
    <property type="evidence" value="ECO:0007669"/>
    <property type="project" value="TreeGrafter"/>
</dbReference>
<evidence type="ECO:0000256" key="2">
    <source>
        <dbReference type="SAM" id="MobiDB-lite"/>
    </source>
</evidence>